<reference evidence="2 3" key="1">
    <citation type="submission" date="2020-04" db="EMBL/GenBank/DDBJ databases">
        <title>Pseudoalteromonas caenipelagi sp. nov., isolated from a tidal flat.</title>
        <authorList>
            <person name="Park S."/>
            <person name="Yoon J.-H."/>
        </authorList>
    </citation>
    <scope>NUCLEOTIDE SEQUENCE [LARGE SCALE GENOMIC DNA]</scope>
    <source>
        <strain evidence="2 3">JBTF-M23</strain>
    </source>
</reference>
<evidence type="ECO:0000259" key="1">
    <source>
        <dbReference type="PROSITE" id="PS51186"/>
    </source>
</evidence>
<organism evidence="2 3">
    <name type="scientific">Pseudoalteromonas caenipelagi</name>
    <dbReference type="NCBI Taxonomy" id="2726988"/>
    <lineage>
        <taxon>Bacteria</taxon>
        <taxon>Pseudomonadati</taxon>
        <taxon>Pseudomonadota</taxon>
        <taxon>Gammaproteobacteria</taxon>
        <taxon>Alteromonadales</taxon>
        <taxon>Pseudoalteromonadaceae</taxon>
        <taxon>Pseudoalteromonas</taxon>
    </lineage>
</organism>
<dbReference type="Proteomes" id="UP000586305">
    <property type="component" value="Unassembled WGS sequence"/>
</dbReference>
<proteinExistence type="predicted"/>
<comment type="caution">
    <text evidence="2">The sequence shown here is derived from an EMBL/GenBank/DDBJ whole genome shotgun (WGS) entry which is preliminary data.</text>
</comment>
<protein>
    <submittedName>
        <fullName evidence="2">GNAT family N-acetyltransferase</fullName>
    </submittedName>
</protein>
<feature type="domain" description="N-acetyltransferase" evidence="1">
    <location>
        <begin position="1"/>
        <end position="153"/>
    </location>
</feature>
<dbReference type="Pfam" id="PF00583">
    <property type="entry name" value="Acetyltransf_1"/>
    <property type="match status" value="1"/>
</dbReference>
<dbReference type="Gene3D" id="3.40.630.30">
    <property type="match status" value="1"/>
</dbReference>
<dbReference type="GO" id="GO:0016747">
    <property type="term" value="F:acyltransferase activity, transferring groups other than amino-acyl groups"/>
    <property type="evidence" value="ECO:0007669"/>
    <property type="project" value="InterPro"/>
</dbReference>
<evidence type="ECO:0000313" key="3">
    <source>
        <dbReference type="Proteomes" id="UP000586305"/>
    </source>
</evidence>
<dbReference type="EMBL" id="JABBPG010000008">
    <property type="protein sequence ID" value="NOU52163.1"/>
    <property type="molecule type" value="Genomic_DNA"/>
</dbReference>
<dbReference type="CDD" id="cd04301">
    <property type="entry name" value="NAT_SF"/>
    <property type="match status" value="1"/>
</dbReference>
<evidence type="ECO:0000313" key="2">
    <source>
        <dbReference type="EMBL" id="NOU52163.1"/>
    </source>
</evidence>
<keyword evidence="2" id="KW-0808">Transferase</keyword>
<dbReference type="AlphaFoldDB" id="A0A849VI61"/>
<accession>A0A849VI61</accession>
<dbReference type="InterPro" id="IPR000182">
    <property type="entry name" value="GNAT_dom"/>
</dbReference>
<name>A0A849VI61_9GAMM</name>
<dbReference type="InterPro" id="IPR016181">
    <property type="entry name" value="Acyl_CoA_acyltransferase"/>
</dbReference>
<sequence length="153" mass="17526">MELVLATDTHIAQLMAWFNSEDQLTQWAGPNFRYPFNLDTFKADLQTDKLTSCVLQSQHGVLQAFGQFYMRFGRCHLARLVVNPSQRGKGVSKILLSELCKQGLQSLNVAQYGLFVYEDNQSAMYAYEKFGFVIHPNPEHEVSEHCVYMVKPN</sequence>
<dbReference type="SUPFAM" id="SSF55729">
    <property type="entry name" value="Acyl-CoA N-acyltransferases (Nat)"/>
    <property type="match status" value="1"/>
</dbReference>
<dbReference type="RefSeq" id="WP_171627222.1">
    <property type="nucleotide sequence ID" value="NZ_JABBPG010000008.1"/>
</dbReference>
<keyword evidence="3" id="KW-1185">Reference proteome</keyword>
<gene>
    <name evidence="2" type="ORF">HG263_16665</name>
</gene>
<dbReference type="PROSITE" id="PS51186">
    <property type="entry name" value="GNAT"/>
    <property type="match status" value="1"/>
</dbReference>